<organism evidence="2 3">
    <name type="scientific">Hadarchaeum yellowstonense</name>
    <dbReference type="NCBI Taxonomy" id="1776334"/>
    <lineage>
        <taxon>Archaea</taxon>
        <taxon>Methanobacteriati</taxon>
        <taxon>Candidatus Hadarchaeota</taxon>
        <taxon>Candidatus Hadarchaeia</taxon>
        <taxon>Candidatus Hadarchaeales</taxon>
        <taxon>Candidatus Hadarchaeaceae</taxon>
        <taxon>Candidatus Hadarchaeum</taxon>
    </lineage>
</organism>
<dbReference type="AlphaFoldDB" id="A0A147JZ48"/>
<sequence>MKCSRCGYQWEPKVPNPKECPRCKTRLDYISMPVGAPKIKYEKKEVNKAMTSKLPWVAAAIIIVAAAAAAWALWPTAEVPPAAGGAAKVTLAATGTVFAAPPENSGIENIYIVKAGQNYDENFSGLGSDNVLAVISSNGATVEIPYNTPFAIVVAVTGHKDNMGQLSAAYMKVALGATTSSGTWSIPYENSDDNSAIKERVFFPSNGTIIRFNVVWDNNGNYYQLQADDNLIINHVDLWLRGPKY</sequence>
<keyword evidence="1" id="KW-0472">Membrane</keyword>
<feature type="transmembrane region" description="Helical" evidence="1">
    <location>
        <begin position="54"/>
        <end position="74"/>
    </location>
</feature>
<reference evidence="2 3" key="1">
    <citation type="journal article" date="2016" name="Nat. Microbiol.">
        <title>Genomic inference of the metabolism of cosmopolitan subsurface Archaea, Hadesarchaea.</title>
        <authorList>
            <person name="Baker B.J."/>
            <person name="Saw J.H."/>
            <person name="Lind A.E."/>
            <person name="Lazar C.S."/>
            <person name="Hinrichs K.-U."/>
            <person name="Teske A.P."/>
            <person name="Ettema T.J."/>
        </authorList>
    </citation>
    <scope>NUCLEOTIDE SEQUENCE [LARGE SCALE GENOMIC DNA]</scope>
</reference>
<dbReference type="Proteomes" id="UP000074294">
    <property type="component" value="Unassembled WGS sequence"/>
</dbReference>
<accession>A0A147JZ48</accession>
<protein>
    <submittedName>
        <fullName evidence="2">Uncharacterized protein</fullName>
    </submittedName>
</protein>
<evidence type="ECO:0000313" key="3">
    <source>
        <dbReference type="Proteomes" id="UP000074294"/>
    </source>
</evidence>
<dbReference type="EMBL" id="LQMQ01000014">
    <property type="protein sequence ID" value="KUO41777.1"/>
    <property type="molecule type" value="Genomic_DNA"/>
</dbReference>
<keyword evidence="1" id="KW-0812">Transmembrane</keyword>
<dbReference type="STRING" id="1776334.APZ16_00445"/>
<gene>
    <name evidence="2" type="ORF">APZ16_00445</name>
</gene>
<proteinExistence type="predicted"/>
<keyword evidence="1" id="KW-1133">Transmembrane helix</keyword>
<comment type="caution">
    <text evidence="2">The sequence shown here is derived from an EMBL/GenBank/DDBJ whole genome shotgun (WGS) entry which is preliminary data.</text>
</comment>
<evidence type="ECO:0000256" key="1">
    <source>
        <dbReference type="SAM" id="Phobius"/>
    </source>
</evidence>
<name>A0A147JZ48_HADYE</name>
<evidence type="ECO:0000313" key="2">
    <source>
        <dbReference type="EMBL" id="KUO41777.1"/>
    </source>
</evidence>